<dbReference type="Proteomes" id="UP000321436">
    <property type="component" value="Unassembled WGS sequence"/>
</dbReference>
<keyword evidence="2" id="KW-1185">Reference proteome</keyword>
<evidence type="ECO:0000313" key="1">
    <source>
        <dbReference type="EMBL" id="GEP98958.1"/>
    </source>
</evidence>
<sequence length="120" mass="13454">MTILGNGNVGIGTTTPGSYKLAVEGTIGARKVKVTQQTNWADFVFEPEYELPSLQEVEAFVRKHKHLPDIPSAKEVAMEGVDLGEMNRLLLQKVEEQMLYIIELNRKIELLSSEIQALKK</sequence>
<dbReference type="EMBL" id="BKAU01000011">
    <property type="protein sequence ID" value="GEP98958.1"/>
    <property type="molecule type" value="Genomic_DNA"/>
</dbReference>
<comment type="caution">
    <text evidence="1">The sequence shown here is derived from an EMBL/GenBank/DDBJ whole genome shotgun (WGS) entry which is preliminary data.</text>
</comment>
<name>A0A512RTD5_9BACT</name>
<dbReference type="AlphaFoldDB" id="A0A512RTD5"/>
<protein>
    <submittedName>
        <fullName evidence="1">Uncharacterized protein</fullName>
    </submittedName>
</protein>
<organism evidence="1 2">
    <name type="scientific">Chitinophaga cymbidii</name>
    <dbReference type="NCBI Taxonomy" id="1096750"/>
    <lineage>
        <taxon>Bacteria</taxon>
        <taxon>Pseudomonadati</taxon>
        <taxon>Bacteroidota</taxon>
        <taxon>Chitinophagia</taxon>
        <taxon>Chitinophagales</taxon>
        <taxon>Chitinophagaceae</taxon>
        <taxon>Chitinophaga</taxon>
    </lineage>
</organism>
<evidence type="ECO:0000313" key="2">
    <source>
        <dbReference type="Proteomes" id="UP000321436"/>
    </source>
</evidence>
<proteinExistence type="predicted"/>
<accession>A0A512RTD5</accession>
<gene>
    <name evidence="1" type="ORF">CCY01nite_52180</name>
</gene>
<reference evidence="1 2" key="1">
    <citation type="submission" date="2019-07" db="EMBL/GenBank/DDBJ databases">
        <title>Whole genome shotgun sequence of Chitinophaga cymbidii NBRC 109752.</title>
        <authorList>
            <person name="Hosoyama A."/>
            <person name="Uohara A."/>
            <person name="Ohji S."/>
            <person name="Ichikawa N."/>
        </authorList>
    </citation>
    <scope>NUCLEOTIDE SEQUENCE [LARGE SCALE GENOMIC DNA]</scope>
    <source>
        <strain evidence="1 2">NBRC 109752</strain>
    </source>
</reference>